<dbReference type="Proteomes" id="UP000198215">
    <property type="component" value="Chromosome I"/>
</dbReference>
<organism evidence="2 3">
    <name type="scientific">Micromonospora coxensis</name>
    <dbReference type="NCBI Taxonomy" id="356852"/>
    <lineage>
        <taxon>Bacteria</taxon>
        <taxon>Bacillati</taxon>
        <taxon>Actinomycetota</taxon>
        <taxon>Actinomycetes</taxon>
        <taxon>Micromonosporales</taxon>
        <taxon>Micromonosporaceae</taxon>
        <taxon>Micromonospora</taxon>
    </lineage>
</organism>
<evidence type="ECO:0000256" key="1">
    <source>
        <dbReference type="SAM" id="MobiDB-lite"/>
    </source>
</evidence>
<evidence type="ECO:0000313" key="3">
    <source>
        <dbReference type="Proteomes" id="UP000198215"/>
    </source>
</evidence>
<protein>
    <submittedName>
        <fullName evidence="2">Uncharacterized protein</fullName>
    </submittedName>
</protein>
<gene>
    <name evidence="2" type="ORF">GA0070614_3641</name>
</gene>
<feature type="compositionally biased region" description="Basic and acidic residues" evidence="1">
    <location>
        <begin position="29"/>
        <end position="40"/>
    </location>
</feature>
<keyword evidence="3" id="KW-1185">Reference proteome</keyword>
<name>A0A1C5IYV4_9ACTN</name>
<accession>A0A1C5IYV4</accession>
<dbReference type="EMBL" id="LT607753">
    <property type="protein sequence ID" value="SCG63403.1"/>
    <property type="molecule type" value="Genomic_DNA"/>
</dbReference>
<feature type="region of interest" description="Disordered" evidence="1">
    <location>
        <begin position="1"/>
        <end position="48"/>
    </location>
</feature>
<proteinExistence type="predicted"/>
<reference evidence="3" key="1">
    <citation type="submission" date="2016-06" db="EMBL/GenBank/DDBJ databases">
        <authorList>
            <person name="Varghese N."/>
            <person name="Submissions Spin"/>
        </authorList>
    </citation>
    <scope>NUCLEOTIDE SEQUENCE [LARGE SCALE GENOMIC DNA]</scope>
    <source>
        <strain evidence="3">DSM 45161</strain>
    </source>
</reference>
<evidence type="ECO:0000313" key="2">
    <source>
        <dbReference type="EMBL" id="SCG63403.1"/>
    </source>
</evidence>
<sequence>MHERQDIRRTSNRRGFTHRQQCGQRIAHTRAEAGDSRSADRSVASTSR</sequence>
<dbReference type="AlphaFoldDB" id="A0A1C5IYV4"/>